<sequence length="692" mass="77075">MNQDHTRRGRDLVDDEKVLFNLVSIRYSAVVADRLWSLFEAEHKRNDCVEAELQALKGQVALLNNRLLTVDRFSFDANKKVNTELEKDGVRLNRYWSCLNTLQDKHNALVSFVRGHLSQLELHRRGLLLLRGKMCSCAAPESPIDGSGEAPSFSSPSTPRGGSPAVEVESEDSVVVPPENETPVPVPALVPVVPAPTPHRTVVESTSTLRLISEDEARAIEDRLVGAWQQQGADNAIPITLDGLESNETSGRSCGGRVMELTQEQMGIRSPEVRGYRMLSMMRAVTMMPNSTVSACLLSSDFVGGELQLVFPISQEEFDSLVLGEMEAEVCPVVLTEVVRGGVEDDELDTGVSTTNKIFFIILALVDEVLATEEWEMPRRVFLSYGSFNDQVWQQAISSLMNIDADRRKRQMYNDESVLFQLIEKGLVDFPPSDDIAIGSIVRYTAVVGECLWSLLEHQQVMINQLEKQFFRLMSDNRVLSKKIIRLEARFDKMENVEYSPGMASQQCTPSAVEHFNSLVGSLVDSIIESKGVDSSTDVSARVDTPELKVPSLVDDPVVHRSAWSGPFVDVPLASLEGRKRRQRERLQRAKEAKASKHPVTPPVDVALEDVVVIPSEVKSSLLAEMQIVFPLDTVDFDALCSKQFDTYDVHGLYNEVVPHNTIRVDDAMDEFGRDILESVVEDDGDPDWADM</sequence>
<name>A0ACB6Z410_THEGA</name>
<evidence type="ECO:0000313" key="2">
    <source>
        <dbReference type="Proteomes" id="UP000886501"/>
    </source>
</evidence>
<proteinExistence type="predicted"/>
<evidence type="ECO:0000313" key="1">
    <source>
        <dbReference type="EMBL" id="KAF9644395.1"/>
    </source>
</evidence>
<protein>
    <submittedName>
        <fullName evidence="1">Uncharacterized protein</fullName>
    </submittedName>
</protein>
<reference evidence="1" key="2">
    <citation type="journal article" date="2020" name="Nat. Commun.">
        <title>Large-scale genome sequencing of mycorrhizal fungi provides insights into the early evolution of symbiotic traits.</title>
        <authorList>
            <person name="Miyauchi S."/>
            <person name="Kiss E."/>
            <person name="Kuo A."/>
            <person name="Drula E."/>
            <person name="Kohler A."/>
            <person name="Sanchez-Garcia M."/>
            <person name="Morin E."/>
            <person name="Andreopoulos B."/>
            <person name="Barry K.W."/>
            <person name="Bonito G."/>
            <person name="Buee M."/>
            <person name="Carver A."/>
            <person name="Chen C."/>
            <person name="Cichocki N."/>
            <person name="Clum A."/>
            <person name="Culley D."/>
            <person name="Crous P.W."/>
            <person name="Fauchery L."/>
            <person name="Girlanda M."/>
            <person name="Hayes R.D."/>
            <person name="Keri Z."/>
            <person name="LaButti K."/>
            <person name="Lipzen A."/>
            <person name="Lombard V."/>
            <person name="Magnuson J."/>
            <person name="Maillard F."/>
            <person name="Murat C."/>
            <person name="Nolan M."/>
            <person name="Ohm R.A."/>
            <person name="Pangilinan J."/>
            <person name="Pereira M.F."/>
            <person name="Perotto S."/>
            <person name="Peter M."/>
            <person name="Pfister S."/>
            <person name="Riley R."/>
            <person name="Sitrit Y."/>
            <person name="Stielow J.B."/>
            <person name="Szollosi G."/>
            <person name="Zifcakova L."/>
            <person name="Stursova M."/>
            <person name="Spatafora J.W."/>
            <person name="Tedersoo L."/>
            <person name="Vaario L.M."/>
            <person name="Yamada A."/>
            <person name="Yan M."/>
            <person name="Wang P."/>
            <person name="Xu J."/>
            <person name="Bruns T."/>
            <person name="Baldrian P."/>
            <person name="Vilgalys R."/>
            <person name="Dunand C."/>
            <person name="Henrissat B."/>
            <person name="Grigoriev I.V."/>
            <person name="Hibbett D."/>
            <person name="Nagy L.G."/>
            <person name="Martin F.M."/>
        </authorList>
    </citation>
    <scope>NUCLEOTIDE SEQUENCE</scope>
    <source>
        <strain evidence="1">P2</strain>
    </source>
</reference>
<comment type="caution">
    <text evidence="1">The sequence shown here is derived from an EMBL/GenBank/DDBJ whole genome shotgun (WGS) entry which is preliminary data.</text>
</comment>
<reference evidence="1" key="1">
    <citation type="submission" date="2019-10" db="EMBL/GenBank/DDBJ databases">
        <authorList>
            <consortium name="DOE Joint Genome Institute"/>
            <person name="Kuo A."/>
            <person name="Miyauchi S."/>
            <person name="Kiss E."/>
            <person name="Drula E."/>
            <person name="Kohler A."/>
            <person name="Sanchez-Garcia M."/>
            <person name="Andreopoulos B."/>
            <person name="Barry K.W."/>
            <person name="Bonito G."/>
            <person name="Buee M."/>
            <person name="Carver A."/>
            <person name="Chen C."/>
            <person name="Cichocki N."/>
            <person name="Clum A."/>
            <person name="Culley D."/>
            <person name="Crous P.W."/>
            <person name="Fauchery L."/>
            <person name="Girlanda M."/>
            <person name="Hayes R."/>
            <person name="Keri Z."/>
            <person name="Labutti K."/>
            <person name="Lipzen A."/>
            <person name="Lombard V."/>
            <person name="Magnuson J."/>
            <person name="Maillard F."/>
            <person name="Morin E."/>
            <person name="Murat C."/>
            <person name="Nolan M."/>
            <person name="Ohm R."/>
            <person name="Pangilinan J."/>
            <person name="Pereira M."/>
            <person name="Perotto S."/>
            <person name="Peter M."/>
            <person name="Riley R."/>
            <person name="Sitrit Y."/>
            <person name="Stielow B."/>
            <person name="Szollosi G."/>
            <person name="Zifcakova L."/>
            <person name="Stursova M."/>
            <person name="Spatafora J.W."/>
            <person name="Tedersoo L."/>
            <person name="Vaario L.-M."/>
            <person name="Yamada A."/>
            <person name="Yan M."/>
            <person name="Wang P."/>
            <person name="Xu J."/>
            <person name="Bruns T."/>
            <person name="Baldrian P."/>
            <person name="Vilgalys R."/>
            <person name="Henrissat B."/>
            <person name="Grigoriev I.V."/>
            <person name="Hibbett D."/>
            <person name="Nagy L.G."/>
            <person name="Martin F.M."/>
        </authorList>
    </citation>
    <scope>NUCLEOTIDE SEQUENCE</scope>
    <source>
        <strain evidence="1">P2</strain>
    </source>
</reference>
<dbReference type="Proteomes" id="UP000886501">
    <property type="component" value="Unassembled WGS sequence"/>
</dbReference>
<gene>
    <name evidence="1" type="ORF">BDM02DRAFT_3190635</name>
</gene>
<keyword evidence="2" id="KW-1185">Reference proteome</keyword>
<organism evidence="1 2">
    <name type="scientific">Thelephora ganbajun</name>
    <name type="common">Ganba fungus</name>
    <dbReference type="NCBI Taxonomy" id="370292"/>
    <lineage>
        <taxon>Eukaryota</taxon>
        <taxon>Fungi</taxon>
        <taxon>Dikarya</taxon>
        <taxon>Basidiomycota</taxon>
        <taxon>Agaricomycotina</taxon>
        <taxon>Agaricomycetes</taxon>
        <taxon>Thelephorales</taxon>
        <taxon>Thelephoraceae</taxon>
        <taxon>Thelephora</taxon>
    </lineage>
</organism>
<dbReference type="EMBL" id="MU118141">
    <property type="protein sequence ID" value="KAF9644395.1"/>
    <property type="molecule type" value="Genomic_DNA"/>
</dbReference>
<accession>A0ACB6Z410</accession>